<dbReference type="Pfam" id="PF17181">
    <property type="entry name" value="EPF"/>
    <property type="match status" value="1"/>
</dbReference>
<dbReference type="GO" id="GO:0010052">
    <property type="term" value="P:guard cell differentiation"/>
    <property type="evidence" value="ECO:0007669"/>
    <property type="project" value="UniProtKB-UniRule"/>
</dbReference>
<dbReference type="PANTHER" id="PTHR33109">
    <property type="entry name" value="EPIDERMAL PATTERNING FACTOR-LIKE PROTEIN 4"/>
    <property type="match status" value="1"/>
</dbReference>
<dbReference type="GO" id="GO:0005576">
    <property type="term" value="C:extracellular region"/>
    <property type="evidence" value="ECO:0007669"/>
    <property type="project" value="UniProtKB-SubCell"/>
</dbReference>
<dbReference type="PANTHER" id="PTHR33109:SF7">
    <property type="entry name" value="EPIDERMAL PATTERNING FACTOR-LIKE PROTEIN 2"/>
    <property type="match status" value="1"/>
</dbReference>
<reference evidence="7" key="1">
    <citation type="submission" date="2020-02" db="EMBL/GenBank/DDBJ databases">
        <authorList>
            <person name="Scholz U."/>
            <person name="Mascher M."/>
            <person name="Fiebig A."/>
        </authorList>
    </citation>
    <scope>NUCLEOTIDE SEQUENCE</scope>
</reference>
<proteinExistence type="inferred from homology"/>
<feature type="chain" id="PRO_5029943846" description="Epidermal patterning factor-like protein" evidence="6">
    <location>
        <begin position="33"/>
        <end position="146"/>
    </location>
</feature>
<dbReference type="OrthoDB" id="614712at2759"/>
<dbReference type="Proteomes" id="UP000663760">
    <property type="component" value="Chromosome 3"/>
</dbReference>
<keyword evidence="6" id="KW-0217">Developmental protein</keyword>
<sequence length="146" mass="16228">MVCCRSCTRNRKGPCFLLFSLLLLLLLPLCSARGTFLVSELLPRAPQVRRPSSASTAQFSLSPRRRPLFLRSGEKEDEEKIMARATIGSRPPSCERRCATCGHCEAVQVPAVPLQRRKDLSSRGDDTSNYKPVSWKCECGGMITDP</sequence>
<name>A0A7I8K7Q7_SPIIN</name>
<comment type="similarity">
    <text evidence="2 6">Belongs to the plant cysteine rich small secretory peptide family. Epidermal patterning factor subfamily.</text>
</comment>
<evidence type="ECO:0000313" key="8">
    <source>
        <dbReference type="Proteomes" id="UP000663760"/>
    </source>
</evidence>
<comment type="subcellular location">
    <subcellularLocation>
        <location evidence="1 6">Secreted</location>
    </subcellularLocation>
</comment>
<evidence type="ECO:0000256" key="2">
    <source>
        <dbReference type="ARBA" id="ARBA00008127"/>
    </source>
</evidence>
<gene>
    <name evidence="7" type="ORF">SI8410_03004456</name>
</gene>
<comment type="function">
    <text evidence="6">Controls stomatal patterning.</text>
</comment>
<dbReference type="InterPro" id="IPR039455">
    <property type="entry name" value="EPFL"/>
</dbReference>
<evidence type="ECO:0000313" key="7">
    <source>
        <dbReference type="EMBL" id="CAA7393741.1"/>
    </source>
</evidence>
<evidence type="ECO:0000256" key="4">
    <source>
        <dbReference type="ARBA" id="ARBA00022729"/>
    </source>
</evidence>
<evidence type="ECO:0000256" key="5">
    <source>
        <dbReference type="ARBA" id="ARBA00023157"/>
    </source>
</evidence>
<keyword evidence="3 6" id="KW-0964">Secreted</keyword>
<protein>
    <recommendedName>
        <fullName evidence="6">Epidermal patterning factor-like protein</fullName>
    </recommendedName>
</protein>
<keyword evidence="5" id="KW-1015">Disulfide bond</keyword>
<keyword evidence="8" id="KW-1185">Reference proteome</keyword>
<feature type="signal peptide" evidence="6">
    <location>
        <begin position="1"/>
        <end position="32"/>
    </location>
</feature>
<evidence type="ECO:0000256" key="3">
    <source>
        <dbReference type="ARBA" id="ARBA00022525"/>
    </source>
</evidence>
<organism evidence="7 8">
    <name type="scientific">Spirodela intermedia</name>
    <name type="common">Intermediate duckweed</name>
    <dbReference type="NCBI Taxonomy" id="51605"/>
    <lineage>
        <taxon>Eukaryota</taxon>
        <taxon>Viridiplantae</taxon>
        <taxon>Streptophyta</taxon>
        <taxon>Embryophyta</taxon>
        <taxon>Tracheophyta</taxon>
        <taxon>Spermatophyta</taxon>
        <taxon>Magnoliopsida</taxon>
        <taxon>Liliopsida</taxon>
        <taxon>Araceae</taxon>
        <taxon>Lemnoideae</taxon>
        <taxon>Spirodela</taxon>
    </lineage>
</organism>
<keyword evidence="4 6" id="KW-0732">Signal</keyword>
<dbReference type="AlphaFoldDB" id="A0A7I8K7Q7"/>
<dbReference type="EMBL" id="LR746266">
    <property type="protein sequence ID" value="CAA7393741.1"/>
    <property type="molecule type" value="Genomic_DNA"/>
</dbReference>
<evidence type="ECO:0000256" key="6">
    <source>
        <dbReference type="RuleBase" id="RU367102"/>
    </source>
</evidence>
<accession>A0A7I8K7Q7</accession>
<evidence type="ECO:0000256" key="1">
    <source>
        <dbReference type="ARBA" id="ARBA00004613"/>
    </source>
</evidence>